<dbReference type="Proteomes" id="UP000619761">
    <property type="component" value="Unassembled WGS sequence"/>
</dbReference>
<organism evidence="4 5">
    <name type="scientific">Cellvibrio zantedeschiae</name>
    <dbReference type="NCBI Taxonomy" id="1237077"/>
    <lineage>
        <taxon>Bacteria</taxon>
        <taxon>Pseudomonadati</taxon>
        <taxon>Pseudomonadota</taxon>
        <taxon>Gammaproteobacteria</taxon>
        <taxon>Cellvibrionales</taxon>
        <taxon>Cellvibrionaceae</taxon>
        <taxon>Cellvibrio</taxon>
    </lineage>
</organism>
<gene>
    <name evidence="4" type="ORF">GCM10011613_05920</name>
</gene>
<evidence type="ECO:0000256" key="2">
    <source>
        <dbReference type="ARBA" id="ARBA00010617"/>
    </source>
</evidence>
<dbReference type="PANTHER" id="PTHR46696">
    <property type="entry name" value="P450, PUTATIVE (EUROFUNG)-RELATED"/>
    <property type="match status" value="1"/>
</dbReference>
<evidence type="ECO:0000256" key="3">
    <source>
        <dbReference type="RuleBase" id="RU000461"/>
    </source>
</evidence>
<dbReference type="InterPro" id="IPR036396">
    <property type="entry name" value="Cyt_P450_sf"/>
</dbReference>
<proteinExistence type="inferred from homology"/>
<dbReference type="Gene3D" id="1.10.630.10">
    <property type="entry name" value="Cytochrome P450"/>
    <property type="match status" value="1"/>
</dbReference>
<dbReference type="InterPro" id="IPR001128">
    <property type="entry name" value="Cyt_P450"/>
</dbReference>
<protein>
    <recommendedName>
        <fullName evidence="6">Cytochrome P450</fullName>
    </recommendedName>
</protein>
<dbReference type="EMBL" id="BMYZ01000001">
    <property type="protein sequence ID" value="GGY64926.1"/>
    <property type="molecule type" value="Genomic_DNA"/>
</dbReference>
<keyword evidence="3" id="KW-0408">Iron</keyword>
<dbReference type="InterPro" id="IPR017972">
    <property type="entry name" value="Cyt_P450_CS"/>
</dbReference>
<dbReference type="PROSITE" id="PS00086">
    <property type="entry name" value="CYTOCHROME_P450"/>
    <property type="match status" value="1"/>
</dbReference>
<keyword evidence="3" id="KW-0560">Oxidoreductase</keyword>
<dbReference type="PANTHER" id="PTHR46696:SF1">
    <property type="entry name" value="CYTOCHROME P450 YJIB-RELATED"/>
    <property type="match status" value="1"/>
</dbReference>
<comment type="cofactor">
    <cofactor evidence="1">
        <name>heme</name>
        <dbReference type="ChEBI" id="CHEBI:30413"/>
    </cofactor>
</comment>
<comment type="caution">
    <text evidence="4">The sequence shown here is derived from an EMBL/GenBank/DDBJ whole genome shotgun (WGS) entry which is preliminary data.</text>
</comment>
<comment type="similarity">
    <text evidence="2 3">Belongs to the cytochrome P450 family.</text>
</comment>
<keyword evidence="5" id="KW-1185">Reference proteome</keyword>
<accession>A0ABQ3AV76</accession>
<evidence type="ECO:0008006" key="6">
    <source>
        <dbReference type="Google" id="ProtNLM"/>
    </source>
</evidence>
<keyword evidence="3" id="KW-0349">Heme</keyword>
<sequence length="454" mass="52047">MSYIPTSSTKDYLAEYDSAAPADKYPLVRRWMMTEPLPFFKQLRAQRPILVTPECVLVSKYADVIDLLQMPKIFTVDLYKPKMGVTATDPGYLMAHDDDAIHYREKSLMQGMLNRNDLPRIRALISRASQEILNKADGKIDIVYNYCRMVPAILVQEYFGLDNVDKKDLIEWSFWNQYDVFHNQPFDLNSPEHYQYIKDNHDRVTVALGNYIKKALLEKLAMVKLDQTKNILLIGWRILKGILNKLVGKPTPIPKDDVFSRMLRTSFAEQVEFDLVRVGVNAGGLLIGAIETTSQAVAQVIEFFIKQPDLLAKAKTAAQQTDLKAFDNLVWEALRYVPISPYMFRQTSEEYTLAKGSDYETTIPPKTNVIVLTQSAMFDEFANTNPDEFNPDRTFYHNFNFGFGPHDCLGKYVGMEMIPEMVRQVLLLPKLRAESPIDFKNGPFPESYSLAWGE</sequence>
<evidence type="ECO:0000256" key="1">
    <source>
        <dbReference type="ARBA" id="ARBA00001971"/>
    </source>
</evidence>
<name>A0ABQ3AV76_9GAMM</name>
<evidence type="ECO:0000313" key="5">
    <source>
        <dbReference type="Proteomes" id="UP000619761"/>
    </source>
</evidence>
<keyword evidence="3" id="KW-0479">Metal-binding</keyword>
<dbReference type="SUPFAM" id="SSF48264">
    <property type="entry name" value="Cytochrome P450"/>
    <property type="match status" value="1"/>
</dbReference>
<dbReference type="Pfam" id="PF00067">
    <property type="entry name" value="p450"/>
    <property type="match status" value="1"/>
</dbReference>
<evidence type="ECO:0000313" key="4">
    <source>
        <dbReference type="EMBL" id="GGY64926.1"/>
    </source>
</evidence>
<keyword evidence="3" id="KW-0503">Monooxygenase</keyword>
<reference evidence="5" key="1">
    <citation type="journal article" date="2019" name="Int. J. Syst. Evol. Microbiol.">
        <title>The Global Catalogue of Microorganisms (GCM) 10K type strain sequencing project: providing services to taxonomists for standard genome sequencing and annotation.</title>
        <authorList>
            <consortium name="The Broad Institute Genomics Platform"/>
            <consortium name="The Broad Institute Genome Sequencing Center for Infectious Disease"/>
            <person name="Wu L."/>
            <person name="Ma J."/>
        </authorList>
    </citation>
    <scope>NUCLEOTIDE SEQUENCE [LARGE SCALE GENOMIC DNA]</scope>
    <source>
        <strain evidence="5">KCTC 32239</strain>
    </source>
</reference>
<dbReference type="RefSeq" id="WP_189415959.1">
    <property type="nucleotide sequence ID" value="NZ_BMYZ01000001.1"/>
</dbReference>